<sequence>MADEKLRRRRRKDYGSGSHYSPGMRHREEISPSPSPRKPPITILGLAKPSRVASPTTQPDGDNSAAGGDTRQTDTAQSQQDPPTAAVQDKPSVVLLSDNRARYGQAKAAGDGEYSDSSAQNTQSGSYASEEGSPVVSSIKRSAPGTIISNVIDQSAQMQSKLAPPFEKQGKIKLVDDHFQWCDSGLDLMLEQSDFLVVGAVGLQGCGKSTLLSLLAGNTPQDAYRNYLFYPQTKETKEDCLFQTSGIDMFVTSDRIILLDTEPLLSASMMDCLLRYERKFPPEYTSLQNFIEMQSMQLLTFLLSVCNIVLVADDWFVDMSLLRLLQDAEMLKPSTQPSSSSAENMAKDYDLDLYPTVIFVHNKASHDDFTPRSYFDMQKILNEVFSSSKLKFRSGLNMSNNWGSEPIIPRKPGSENDPASNVNLLLLPTMEFYKAEPEPLETSLPEYRGYPSFKSILAYCRSQILSAPRSPVTHSALSEKNWYHFSARMWESVKKSPLLMEYNRLLSTSS</sequence>
<name>A0A3S1ATZ3_ELYCH</name>
<feature type="region of interest" description="Disordered" evidence="3">
    <location>
        <begin position="1"/>
        <end position="93"/>
    </location>
</feature>
<gene>
    <name evidence="4" type="ORF">EGW08_020199</name>
</gene>
<evidence type="ECO:0000313" key="4">
    <source>
        <dbReference type="EMBL" id="RUS72035.1"/>
    </source>
</evidence>
<protein>
    <recommendedName>
        <fullName evidence="6">Protein SMG9</fullName>
    </recommendedName>
</protein>
<evidence type="ECO:0000256" key="3">
    <source>
        <dbReference type="SAM" id="MobiDB-lite"/>
    </source>
</evidence>
<evidence type="ECO:0000313" key="5">
    <source>
        <dbReference type="Proteomes" id="UP000271974"/>
    </source>
</evidence>
<feature type="region of interest" description="Disordered" evidence="3">
    <location>
        <begin position="105"/>
        <end position="138"/>
    </location>
</feature>
<dbReference type="EMBL" id="RQTK01001125">
    <property type="protein sequence ID" value="RUS72035.1"/>
    <property type="molecule type" value="Genomic_DNA"/>
</dbReference>
<evidence type="ECO:0000256" key="1">
    <source>
        <dbReference type="ARBA" id="ARBA00007712"/>
    </source>
</evidence>
<dbReference type="InterPro" id="IPR039177">
    <property type="entry name" value="SMG9"/>
</dbReference>
<dbReference type="AlphaFoldDB" id="A0A3S1ATZ3"/>
<dbReference type="STRING" id="188477.A0A3S1ATZ3"/>
<reference evidence="4 5" key="1">
    <citation type="submission" date="2019-01" db="EMBL/GenBank/DDBJ databases">
        <title>A draft genome assembly of the solar-powered sea slug Elysia chlorotica.</title>
        <authorList>
            <person name="Cai H."/>
            <person name="Li Q."/>
            <person name="Fang X."/>
            <person name="Li J."/>
            <person name="Curtis N.E."/>
            <person name="Altenburger A."/>
            <person name="Shibata T."/>
            <person name="Feng M."/>
            <person name="Maeda T."/>
            <person name="Schwartz J.A."/>
            <person name="Shigenobu S."/>
            <person name="Lundholm N."/>
            <person name="Nishiyama T."/>
            <person name="Yang H."/>
            <person name="Hasebe M."/>
            <person name="Li S."/>
            <person name="Pierce S.K."/>
            <person name="Wang J."/>
        </authorList>
    </citation>
    <scope>NUCLEOTIDE SEQUENCE [LARGE SCALE GENOMIC DNA]</scope>
    <source>
        <strain evidence="4">EC2010</strain>
        <tissue evidence="4">Whole organism of an adult</tissue>
    </source>
</reference>
<feature type="compositionally biased region" description="Polar residues" evidence="3">
    <location>
        <begin position="115"/>
        <end position="127"/>
    </location>
</feature>
<dbReference type="Proteomes" id="UP000271974">
    <property type="component" value="Unassembled WGS sequence"/>
</dbReference>
<dbReference type="PANTHER" id="PTHR14270">
    <property type="entry name" value="NONSENSE-MEDIATED MRNA DECAY FACTOR SMG9"/>
    <property type="match status" value="1"/>
</dbReference>
<organism evidence="4 5">
    <name type="scientific">Elysia chlorotica</name>
    <name type="common">Eastern emerald elysia</name>
    <name type="synonym">Sea slug</name>
    <dbReference type="NCBI Taxonomy" id="188477"/>
    <lineage>
        <taxon>Eukaryota</taxon>
        <taxon>Metazoa</taxon>
        <taxon>Spiralia</taxon>
        <taxon>Lophotrochozoa</taxon>
        <taxon>Mollusca</taxon>
        <taxon>Gastropoda</taxon>
        <taxon>Heterobranchia</taxon>
        <taxon>Euthyneura</taxon>
        <taxon>Panpulmonata</taxon>
        <taxon>Sacoglossa</taxon>
        <taxon>Placobranchoidea</taxon>
        <taxon>Plakobranchidae</taxon>
        <taxon>Elysia</taxon>
    </lineage>
</organism>
<dbReference type="InterPro" id="IPR027417">
    <property type="entry name" value="P-loop_NTPase"/>
</dbReference>
<evidence type="ECO:0008006" key="6">
    <source>
        <dbReference type="Google" id="ProtNLM"/>
    </source>
</evidence>
<proteinExistence type="inferred from homology"/>
<comment type="caution">
    <text evidence="4">The sequence shown here is derived from an EMBL/GenBank/DDBJ whole genome shotgun (WGS) entry which is preliminary data.</text>
</comment>
<keyword evidence="2" id="KW-0866">Nonsense-mediated mRNA decay</keyword>
<dbReference type="GO" id="GO:0000184">
    <property type="term" value="P:nuclear-transcribed mRNA catabolic process, nonsense-mediated decay"/>
    <property type="evidence" value="ECO:0007669"/>
    <property type="project" value="UniProtKB-KW"/>
</dbReference>
<comment type="similarity">
    <text evidence="1">Belongs to the SMG9 family.</text>
</comment>
<dbReference type="SUPFAM" id="SSF52540">
    <property type="entry name" value="P-loop containing nucleoside triphosphate hydrolases"/>
    <property type="match status" value="1"/>
</dbReference>
<dbReference type="PANTHER" id="PTHR14270:SF0">
    <property type="entry name" value="NONSENSE-MEDIATED MRNA DECAY FACTOR SMG9"/>
    <property type="match status" value="1"/>
</dbReference>
<keyword evidence="5" id="KW-1185">Reference proteome</keyword>
<dbReference type="OrthoDB" id="79514at2759"/>
<feature type="compositionally biased region" description="Polar residues" evidence="3">
    <location>
        <begin position="73"/>
        <end position="82"/>
    </location>
</feature>
<accession>A0A3S1ATZ3</accession>
<evidence type="ECO:0000256" key="2">
    <source>
        <dbReference type="ARBA" id="ARBA00023161"/>
    </source>
</evidence>